<dbReference type="GO" id="GO:0004601">
    <property type="term" value="F:peroxidase activity"/>
    <property type="evidence" value="ECO:0007669"/>
    <property type="project" value="UniProtKB-KW"/>
</dbReference>
<evidence type="ECO:0000256" key="12">
    <source>
        <dbReference type="SAM" id="SignalP"/>
    </source>
</evidence>
<gene>
    <name evidence="13" type="primary">CSON011758</name>
</gene>
<dbReference type="PRINTS" id="PR00457">
    <property type="entry name" value="ANPEROXIDASE"/>
</dbReference>
<keyword evidence="3" id="KW-0575">Peroxidase</keyword>
<feature type="chain" id="PRO_5036328523" evidence="12">
    <location>
        <begin position="23"/>
        <end position="805"/>
    </location>
</feature>
<dbReference type="AlphaFoldDB" id="A0A336KIB1"/>
<keyword evidence="2" id="KW-0964">Secreted</keyword>
<keyword evidence="6 12" id="KW-0732">Signal</keyword>
<proteinExistence type="predicted"/>
<protein>
    <submittedName>
        <fullName evidence="13">CSON011758 protein</fullName>
    </submittedName>
</protein>
<dbReference type="GO" id="GO:0006979">
    <property type="term" value="P:response to oxidative stress"/>
    <property type="evidence" value="ECO:0007669"/>
    <property type="project" value="InterPro"/>
</dbReference>
<dbReference type="Pfam" id="PF03098">
    <property type="entry name" value="An_peroxidase"/>
    <property type="match status" value="1"/>
</dbReference>
<evidence type="ECO:0000256" key="8">
    <source>
        <dbReference type="ARBA" id="ARBA00023004"/>
    </source>
</evidence>
<evidence type="ECO:0000256" key="10">
    <source>
        <dbReference type="ARBA" id="ARBA00023180"/>
    </source>
</evidence>
<evidence type="ECO:0000256" key="9">
    <source>
        <dbReference type="ARBA" id="ARBA00023157"/>
    </source>
</evidence>
<keyword evidence="9" id="KW-1015">Disulfide bond</keyword>
<evidence type="ECO:0000256" key="2">
    <source>
        <dbReference type="ARBA" id="ARBA00022525"/>
    </source>
</evidence>
<dbReference type="InterPro" id="IPR037120">
    <property type="entry name" value="Haem_peroxidase_sf_animal"/>
</dbReference>
<keyword evidence="5 11" id="KW-0479">Metal-binding</keyword>
<evidence type="ECO:0000256" key="7">
    <source>
        <dbReference type="ARBA" id="ARBA00023002"/>
    </source>
</evidence>
<keyword evidence="8 11" id="KW-0408">Iron</keyword>
<feature type="binding site" description="axial binding residue" evidence="11">
    <location>
        <position position="565"/>
    </location>
    <ligand>
        <name>heme b</name>
        <dbReference type="ChEBI" id="CHEBI:60344"/>
    </ligand>
    <ligandPart>
        <name>Fe</name>
        <dbReference type="ChEBI" id="CHEBI:18248"/>
    </ligandPart>
</feature>
<dbReference type="VEuPathDB" id="VectorBase:CSON011758"/>
<dbReference type="InterPro" id="IPR019791">
    <property type="entry name" value="Haem_peroxidase_animal"/>
</dbReference>
<dbReference type="GO" id="GO:0005576">
    <property type="term" value="C:extracellular region"/>
    <property type="evidence" value="ECO:0007669"/>
    <property type="project" value="UniProtKB-SubCell"/>
</dbReference>
<organism evidence="13">
    <name type="scientific">Culicoides sonorensis</name>
    <name type="common">Biting midge</name>
    <dbReference type="NCBI Taxonomy" id="179676"/>
    <lineage>
        <taxon>Eukaryota</taxon>
        <taxon>Metazoa</taxon>
        <taxon>Ecdysozoa</taxon>
        <taxon>Arthropoda</taxon>
        <taxon>Hexapoda</taxon>
        <taxon>Insecta</taxon>
        <taxon>Pterygota</taxon>
        <taxon>Neoptera</taxon>
        <taxon>Endopterygota</taxon>
        <taxon>Diptera</taxon>
        <taxon>Nematocera</taxon>
        <taxon>Chironomoidea</taxon>
        <taxon>Ceratopogonidae</taxon>
        <taxon>Ceratopogoninae</taxon>
        <taxon>Culicoides</taxon>
        <taxon>Monoculicoides</taxon>
    </lineage>
</organism>
<keyword evidence="10" id="KW-0325">Glycoprotein</keyword>
<dbReference type="GO" id="GO:0020037">
    <property type="term" value="F:heme binding"/>
    <property type="evidence" value="ECO:0007669"/>
    <property type="project" value="InterPro"/>
</dbReference>
<reference evidence="14" key="2">
    <citation type="submission" date="2018-07" db="EMBL/GenBank/DDBJ databases">
        <authorList>
            <person name="Quirk P.G."/>
            <person name="Krulwich T.A."/>
        </authorList>
    </citation>
    <scope>NUCLEOTIDE SEQUENCE</scope>
</reference>
<dbReference type="FunFam" id="1.10.640.10:FF:000003">
    <property type="entry name" value="chorion peroxidase"/>
    <property type="match status" value="1"/>
</dbReference>
<dbReference type="SUPFAM" id="SSF48113">
    <property type="entry name" value="Heme-dependent peroxidases"/>
    <property type="match status" value="1"/>
</dbReference>
<dbReference type="EMBL" id="UFQS01000524">
    <property type="protein sequence ID" value="SSX04594.1"/>
    <property type="molecule type" value="Genomic_DNA"/>
</dbReference>
<evidence type="ECO:0000256" key="5">
    <source>
        <dbReference type="ARBA" id="ARBA00022723"/>
    </source>
</evidence>
<dbReference type="InterPro" id="IPR010255">
    <property type="entry name" value="Haem_peroxidase_sf"/>
</dbReference>
<dbReference type="Gene3D" id="1.10.640.10">
    <property type="entry name" value="Haem peroxidase domain superfamily, animal type"/>
    <property type="match status" value="1"/>
</dbReference>
<evidence type="ECO:0000256" key="4">
    <source>
        <dbReference type="ARBA" id="ARBA00022617"/>
    </source>
</evidence>
<name>A0A336KIB1_CULSO</name>
<dbReference type="GO" id="GO:0022412">
    <property type="term" value="P:cellular process involved in reproduction in multicellular organism"/>
    <property type="evidence" value="ECO:0007669"/>
    <property type="project" value="UniProtKB-ARBA"/>
</dbReference>
<evidence type="ECO:0000256" key="1">
    <source>
        <dbReference type="ARBA" id="ARBA00004613"/>
    </source>
</evidence>
<dbReference type="CDD" id="cd09823">
    <property type="entry name" value="peroxinectin_like"/>
    <property type="match status" value="1"/>
</dbReference>
<comment type="subcellular location">
    <subcellularLocation>
        <location evidence="1">Secreted</location>
    </subcellularLocation>
</comment>
<dbReference type="PANTHER" id="PTHR11475">
    <property type="entry name" value="OXIDASE/PEROXIDASE"/>
    <property type="match status" value="1"/>
</dbReference>
<accession>A0A336KIB1</accession>
<keyword evidence="7" id="KW-0560">Oxidoreductase</keyword>
<evidence type="ECO:0000313" key="14">
    <source>
        <dbReference type="EMBL" id="SSX24957.1"/>
    </source>
</evidence>
<reference evidence="13" key="1">
    <citation type="submission" date="2018-04" db="EMBL/GenBank/DDBJ databases">
        <authorList>
            <person name="Go L.Y."/>
            <person name="Mitchell J.A."/>
        </authorList>
    </citation>
    <scope>NUCLEOTIDE SEQUENCE</scope>
    <source>
        <tissue evidence="13">Whole organism</tissue>
    </source>
</reference>
<dbReference type="EMBL" id="UFQT01000524">
    <property type="protein sequence ID" value="SSX24957.1"/>
    <property type="molecule type" value="Genomic_DNA"/>
</dbReference>
<evidence type="ECO:0000313" key="13">
    <source>
        <dbReference type="EMBL" id="SSX04594.1"/>
    </source>
</evidence>
<sequence length="805" mass="90768">MTPPFSVELFIAFILLIELTLSTKTEKSLGINVNEISTVFSTLDKSTHLHLSPELIGEPKLCPIGIRCVPPIQCPAHLKMIESERPVVCALHNDYKGFCCMTGQNHTTKAYILKLENDRKRRTTRETRWSQPFDAVAIRDEANFHFDQLNARPSRALSNDHASFHHTLSSGGLSLLDLENQKLGVQHAIASRIAREKGDFSVEESQLSSSSFSTQAFSHTCPVSPPCHPKLLAIRYRSVDGVCNNPNVGAWGALKQPMERLIPPAYEDGIWAPRIHAIDGSLLTSPRVISFTVFPDIDRPHPTYNLMLMQFGQFLSHDVTQSGSILKDDGKPIDCCAPGGSAILPPNERHFACFPIPVPPNDPFYSKFNVKCLNGVRSIIAPNKDCKFGYAKQQIKVTHFIDGSEIYGSDGQKAAELRSFKDGRLIAFHEFNRELLPLTRDPKFCSSLRDKNTCFNAGDTRVNQVLSLTAVQTLFMREHNRIAAQLLILNPHWSDEILYQEARRIVIAELQHITYNEMLPLLVGKDTMLRFDIQPRTDDYSRDYDPSVNPAVTNEFVGAAFRFGHSTVDWRFLIQQPNQQFETITLVDAFFNPGRLRQPPFYDQMMQTLYTQPMQAVDESFTKGLSRFLFKGDAPFGLDLVSININRGRDWALRSYNDYLSVIGFKKVDDFSLYGPEIGPRLASVYKHPDDIDLFVGGLLEAARDDALLGPTFSEIIADQFSRLRKGDRYFYEHGPEINPGHFTPGQLNEIRKVTLARVICDNLDKIAVFAVPPNAFQRADLPGNQPLHCDNPAILSMDLSQWRE</sequence>
<dbReference type="OMA" id="IQCPAHV"/>
<evidence type="ECO:0000256" key="3">
    <source>
        <dbReference type="ARBA" id="ARBA00022559"/>
    </source>
</evidence>
<evidence type="ECO:0000256" key="11">
    <source>
        <dbReference type="PIRSR" id="PIRSR619791-2"/>
    </source>
</evidence>
<dbReference type="PANTHER" id="PTHR11475:SF4">
    <property type="entry name" value="CHORION PEROXIDASE"/>
    <property type="match status" value="1"/>
</dbReference>
<dbReference type="PROSITE" id="PS50292">
    <property type="entry name" value="PEROXIDASE_3"/>
    <property type="match status" value="1"/>
</dbReference>
<evidence type="ECO:0000256" key="6">
    <source>
        <dbReference type="ARBA" id="ARBA00022729"/>
    </source>
</evidence>
<dbReference type="GO" id="GO:0046872">
    <property type="term" value="F:metal ion binding"/>
    <property type="evidence" value="ECO:0007669"/>
    <property type="project" value="UniProtKB-KW"/>
</dbReference>
<feature type="signal peptide" evidence="12">
    <location>
        <begin position="1"/>
        <end position="22"/>
    </location>
</feature>
<keyword evidence="4 11" id="KW-0349">Heme</keyword>